<dbReference type="EMBL" id="AWFF01000031">
    <property type="protein sequence ID" value="KCZ55396.1"/>
    <property type="molecule type" value="Genomic_DNA"/>
</dbReference>
<proteinExistence type="predicted"/>
<keyword evidence="1" id="KW-0472">Membrane</keyword>
<evidence type="ECO:0000256" key="1">
    <source>
        <dbReference type="SAM" id="Phobius"/>
    </source>
</evidence>
<organism evidence="2 3">
    <name type="scientific">Hyphomonas beringensis</name>
    <dbReference type="NCBI Taxonomy" id="1280946"/>
    <lineage>
        <taxon>Bacteria</taxon>
        <taxon>Pseudomonadati</taxon>
        <taxon>Pseudomonadota</taxon>
        <taxon>Alphaproteobacteria</taxon>
        <taxon>Hyphomonadales</taxon>
        <taxon>Hyphomonadaceae</taxon>
        <taxon>Hyphomonas</taxon>
    </lineage>
</organism>
<sequence length="102" mass="11043">MIWVSVVVVAAGLFLFSRTGQYQEAKLDFDKAAVQLELCMKVVQSCDTPRDNFEAAYARYSNTAPDPVYSYFALGAGGVLLLLGTILFAAGRIEESNRLAAG</sequence>
<keyword evidence="1" id="KW-1133">Transmembrane helix</keyword>
<protein>
    <submittedName>
        <fullName evidence="2">Uncharacterized protein</fullName>
    </submittedName>
</protein>
<gene>
    <name evidence="2" type="ORF">HY29_12735</name>
</gene>
<dbReference type="RefSeq" id="WP_034794499.1">
    <property type="nucleotide sequence ID" value="NZ_AWFF01000031.1"/>
</dbReference>
<dbReference type="PATRIC" id="fig|1280946.3.peg.1338"/>
<evidence type="ECO:0000313" key="3">
    <source>
        <dbReference type="Proteomes" id="UP000027037"/>
    </source>
</evidence>
<keyword evidence="1" id="KW-0812">Transmembrane</keyword>
<dbReference type="AlphaFoldDB" id="A0A062U4W9"/>
<name>A0A062U4W9_9PROT</name>
<keyword evidence="3" id="KW-1185">Reference proteome</keyword>
<comment type="caution">
    <text evidence="2">The sequence shown here is derived from an EMBL/GenBank/DDBJ whole genome shotgun (WGS) entry which is preliminary data.</text>
</comment>
<dbReference type="Proteomes" id="UP000027037">
    <property type="component" value="Unassembled WGS sequence"/>
</dbReference>
<feature type="transmembrane region" description="Helical" evidence="1">
    <location>
        <begin position="68"/>
        <end position="90"/>
    </location>
</feature>
<accession>A0A062U4W9</accession>
<reference evidence="2 3" key="1">
    <citation type="journal article" date="2014" name="Antonie Van Leeuwenhoek">
        <title>Hyphomonas beringensis sp. nov. and Hyphomonas chukchiensis sp. nov., isolated from surface seawater of the Bering Sea and Chukchi Sea.</title>
        <authorList>
            <person name="Li C."/>
            <person name="Lai Q."/>
            <person name="Li G."/>
            <person name="Dong C."/>
            <person name="Wang J."/>
            <person name="Liao Y."/>
            <person name="Shao Z."/>
        </authorList>
    </citation>
    <scope>NUCLEOTIDE SEQUENCE [LARGE SCALE GENOMIC DNA]</scope>
    <source>
        <strain evidence="2 3">25B14_1</strain>
    </source>
</reference>
<evidence type="ECO:0000313" key="2">
    <source>
        <dbReference type="EMBL" id="KCZ55396.1"/>
    </source>
</evidence>